<accession>A0A418ZRR1</accession>
<keyword evidence="1" id="KW-0812">Transmembrane</keyword>
<sequence>MPYRWTDAAPEDSGAVSHHLLLWPYRSLPRRGFVWFIGITAALLALPMLAALGSTALWGLLPFALLAVTGIWLALQRSYRSGQTREELHLSRRRLHLRRSDPGRPDREWETNSYWVRVNLRPGPVEDYLTLSDGQREVELGAFLTPEERRQLQGELQQRLGALR</sequence>
<proteinExistence type="predicted"/>
<organism evidence="2 3">
    <name type="scientific">Paracoccus siganidrum</name>
    <dbReference type="NCBI Taxonomy" id="1276757"/>
    <lineage>
        <taxon>Bacteria</taxon>
        <taxon>Pseudomonadati</taxon>
        <taxon>Pseudomonadota</taxon>
        <taxon>Alphaproteobacteria</taxon>
        <taxon>Rhodobacterales</taxon>
        <taxon>Paracoccaceae</taxon>
        <taxon>Paracoccus</taxon>
    </lineage>
</organism>
<keyword evidence="1" id="KW-1133">Transmembrane helix</keyword>
<feature type="transmembrane region" description="Helical" evidence="1">
    <location>
        <begin position="56"/>
        <end position="75"/>
    </location>
</feature>
<gene>
    <name evidence="2" type="ORF">D3P05_23305</name>
</gene>
<protein>
    <submittedName>
        <fullName evidence="2">DUF2244 domain-containing protein</fullName>
    </submittedName>
</protein>
<evidence type="ECO:0000313" key="2">
    <source>
        <dbReference type="EMBL" id="RJK99471.1"/>
    </source>
</evidence>
<dbReference type="Pfam" id="PF10003">
    <property type="entry name" value="DUF2244"/>
    <property type="match status" value="1"/>
</dbReference>
<dbReference type="AlphaFoldDB" id="A0A418ZRR1"/>
<dbReference type="InterPro" id="IPR019253">
    <property type="entry name" value="DUF2244_TM"/>
</dbReference>
<dbReference type="Proteomes" id="UP000283587">
    <property type="component" value="Unassembled WGS sequence"/>
</dbReference>
<evidence type="ECO:0000256" key="1">
    <source>
        <dbReference type="SAM" id="Phobius"/>
    </source>
</evidence>
<keyword evidence="3" id="KW-1185">Reference proteome</keyword>
<feature type="transmembrane region" description="Helical" evidence="1">
    <location>
        <begin position="32"/>
        <end position="50"/>
    </location>
</feature>
<name>A0A418ZRR1_9RHOB</name>
<evidence type="ECO:0000313" key="3">
    <source>
        <dbReference type="Proteomes" id="UP000283587"/>
    </source>
</evidence>
<keyword evidence="1" id="KW-0472">Membrane</keyword>
<dbReference type="EMBL" id="QZEW01000188">
    <property type="protein sequence ID" value="RJK99471.1"/>
    <property type="molecule type" value="Genomic_DNA"/>
</dbReference>
<dbReference type="OrthoDB" id="9808190at2"/>
<comment type="caution">
    <text evidence="2">The sequence shown here is derived from an EMBL/GenBank/DDBJ whole genome shotgun (WGS) entry which is preliminary data.</text>
</comment>
<dbReference type="RefSeq" id="WP_119901112.1">
    <property type="nucleotide sequence ID" value="NZ_QNRC01000027.1"/>
</dbReference>
<reference evidence="3" key="1">
    <citation type="submission" date="2018-09" db="EMBL/GenBank/DDBJ databases">
        <title>Paracoccus onubensis nov. sp. a moderate halophilic bacterium isolated from Gruta de las Maravillas (Aracena, Spain).</title>
        <authorList>
            <person name="Jurado V."/>
            <person name="Gutierrez-Patricio S."/>
            <person name="Gonzalez-Pimentel J.L."/>
            <person name="Miller A.Z."/>
            <person name="Laiz L."/>
            <person name="Saiz-Jimenez C."/>
        </authorList>
    </citation>
    <scope>NUCLEOTIDE SEQUENCE [LARGE SCALE GENOMIC DNA]</scope>
    <source>
        <strain evidence="3">DSM 26381</strain>
    </source>
</reference>